<evidence type="ECO:0000256" key="2">
    <source>
        <dbReference type="ARBA" id="ARBA00004236"/>
    </source>
</evidence>
<evidence type="ECO:0000259" key="14">
    <source>
        <dbReference type="Pfam" id="PF02932"/>
    </source>
</evidence>
<evidence type="ECO:0000256" key="9">
    <source>
        <dbReference type="ARBA" id="ARBA00023136"/>
    </source>
</evidence>
<dbReference type="EMBL" id="JAVFWL010000005">
    <property type="protein sequence ID" value="KAK6758999.1"/>
    <property type="molecule type" value="Genomic_DNA"/>
</dbReference>
<keyword evidence="10" id="KW-0407">Ion channel</keyword>
<dbReference type="InterPro" id="IPR006201">
    <property type="entry name" value="Neur_channel"/>
</dbReference>
<keyword evidence="3" id="KW-0813">Transport</keyword>
<dbReference type="Pfam" id="PF02932">
    <property type="entry name" value="Neur_chan_memb"/>
    <property type="match status" value="1"/>
</dbReference>
<comment type="caution">
    <text evidence="15">The sequence shown here is derived from an EMBL/GenBank/DDBJ whole genome shotgun (WGS) entry which is preliminary data.</text>
</comment>
<keyword evidence="5 11" id="KW-0812">Transmembrane</keyword>
<evidence type="ECO:0000256" key="10">
    <source>
        <dbReference type="ARBA" id="ARBA00023303"/>
    </source>
</evidence>
<dbReference type="PANTHER" id="PTHR18945">
    <property type="entry name" value="NEUROTRANSMITTER GATED ION CHANNEL"/>
    <property type="match status" value="1"/>
</dbReference>
<keyword evidence="7 11" id="KW-1133">Transmembrane helix</keyword>
<evidence type="ECO:0000256" key="3">
    <source>
        <dbReference type="ARBA" id="ARBA00022448"/>
    </source>
</evidence>
<feature type="signal peptide" evidence="12">
    <location>
        <begin position="1"/>
        <end position="19"/>
    </location>
</feature>
<reference evidence="15 16" key="1">
    <citation type="submission" date="2023-08" db="EMBL/GenBank/DDBJ databases">
        <title>A Necator americanus chromosomal reference genome.</title>
        <authorList>
            <person name="Ilik V."/>
            <person name="Petrzelkova K.J."/>
            <person name="Pardy F."/>
            <person name="Fuh T."/>
            <person name="Niatou-Singa F.S."/>
            <person name="Gouil Q."/>
            <person name="Baker L."/>
            <person name="Ritchie M.E."/>
            <person name="Jex A.R."/>
            <person name="Gazzola D."/>
            <person name="Li H."/>
            <person name="Toshio Fujiwara R."/>
            <person name="Zhan B."/>
            <person name="Aroian R.V."/>
            <person name="Pafco B."/>
            <person name="Schwarz E.M."/>
        </authorList>
    </citation>
    <scope>NUCLEOTIDE SEQUENCE [LARGE SCALE GENOMIC DNA]</scope>
    <source>
        <strain evidence="15 16">Aroian</strain>
        <tissue evidence="15">Whole animal</tissue>
    </source>
</reference>
<proteinExistence type="predicted"/>
<dbReference type="Gene3D" id="1.20.58.390">
    <property type="entry name" value="Neurotransmitter-gated ion-channel transmembrane domain"/>
    <property type="match status" value="1"/>
</dbReference>
<dbReference type="Proteomes" id="UP001303046">
    <property type="component" value="Unassembled WGS sequence"/>
</dbReference>
<dbReference type="InterPro" id="IPR006028">
    <property type="entry name" value="GABAA/Glycine_rcpt"/>
</dbReference>
<feature type="domain" description="Neurotransmitter-gated ion-channel transmembrane" evidence="14">
    <location>
        <begin position="488"/>
        <end position="580"/>
    </location>
</feature>
<keyword evidence="9 11" id="KW-0472">Membrane</keyword>
<keyword evidence="8" id="KW-0406">Ion transport</keyword>
<dbReference type="InterPro" id="IPR036719">
    <property type="entry name" value="Neuro-gated_channel_TM_sf"/>
</dbReference>
<evidence type="ECO:0000256" key="6">
    <source>
        <dbReference type="ARBA" id="ARBA00022729"/>
    </source>
</evidence>
<keyword evidence="4" id="KW-1003">Cell membrane</keyword>
<evidence type="ECO:0000256" key="1">
    <source>
        <dbReference type="ARBA" id="ARBA00004141"/>
    </source>
</evidence>
<dbReference type="PRINTS" id="PR00252">
    <property type="entry name" value="NRIONCHANNEL"/>
</dbReference>
<keyword evidence="6 12" id="KW-0732">Signal</keyword>
<dbReference type="InterPro" id="IPR006202">
    <property type="entry name" value="Neur_chan_lig-bd"/>
</dbReference>
<feature type="domain" description="Neurotransmitter-gated ion-channel ligand-binding" evidence="13">
    <location>
        <begin position="281"/>
        <end position="480"/>
    </location>
</feature>
<evidence type="ECO:0000256" key="12">
    <source>
        <dbReference type="SAM" id="SignalP"/>
    </source>
</evidence>
<evidence type="ECO:0000256" key="8">
    <source>
        <dbReference type="ARBA" id="ARBA00023065"/>
    </source>
</evidence>
<evidence type="ECO:0000256" key="5">
    <source>
        <dbReference type="ARBA" id="ARBA00022692"/>
    </source>
</evidence>
<sequence>MRPPQLLIPLLLLLNYNYAQLLTISTTYQAEDVGLATSEHPQCRAWQLWWKTQSTIIDLTSADIDLLAYRRHKVWVKDKNEAEKYHLPHEILKNFTEVEIDFENVCRLHPRVLRIASQAAAKRFHLNVESLCMQDNSRRESEEFLNEIVVEDDVGKLQRSINLAETESQIIYVNDSQTNVEKGLGLDEKLFEIHQSVAIVADKVCNGSSSVDVDEDLQYYTEKYGTLAFDFSPLGANIDEFMEPFRNPDHLDSILRSFNENDIASKRPFPSTRLLPLLKLVKYDSRTPPVLFVGDKVTVKIGLQIESISNFELSTMDYSVDTWLRMAWYDPRLKHGSSRPVLVNEFTFLKKLWRPDPIFTNAKAARFHKVTYLNFYMYIFPGGEVFMDIRIYLKPTAAKIVLCKYPHDKPACSLKISSLGFTSDSVEFVWFSDKENAIQLNRDLEIPELSLIDVKAKKCDGKRKSGNYSCLEAQFFLQRQLGFHIAQTYIPTMICVLFSWISPWLPEEFVEGRIFVSLTVFLTLSAEGNSAKEELPKVSYIKAIDIWFGFTSTFVFITMLQALLVISLEHYSNSIRRKCENNVDEYSNYKIMYMMLRSRRYHRIARDCDNFCKVMYPVTFVLFLLIYGFVIIQGEENKCVSQ</sequence>
<dbReference type="CDD" id="cd18987">
    <property type="entry name" value="LGIC_ECD_anion"/>
    <property type="match status" value="1"/>
</dbReference>
<evidence type="ECO:0000256" key="7">
    <source>
        <dbReference type="ARBA" id="ARBA00022989"/>
    </source>
</evidence>
<comment type="subcellular location">
    <subcellularLocation>
        <location evidence="2">Cell membrane</location>
    </subcellularLocation>
    <subcellularLocation>
        <location evidence="1">Membrane</location>
        <topology evidence="1">Multi-pass membrane protein</topology>
    </subcellularLocation>
</comment>
<evidence type="ECO:0000256" key="4">
    <source>
        <dbReference type="ARBA" id="ARBA00022475"/>
    </source>
</evidence>
<dbReference type="InterPro" id="IPR036734">
    <property type="entry name" value="Neur_chan_lig-bd_sf"/>
</dbReference>
<evidence type="ECO:0008006" key="17">
    <source>
        <dbReference type="Google" id="ProtNLM"/>
    </source>
</evidence>
<accession>A0ABR1E8J3</accession>
<evidence type="ECO:0000259" key="13">
    <source>
        <dbReference type="Pfam" id="PF02931"/>
    </source>
</evidence>
<dbReference type="InterPro" id="IPR038050">
    <property type="entry name" value="Neuro_actylchol_rec"/>
</dbReference>
<dbReference type="Gene3D" id="2.70.170.10">
    <property type="entry name" value="Neurotransmitter-gated ion-channel ligand-binding domain"/>
    <property type="match status" value="1"/>
</dbReference>
<feature type="transmembrane region" description="Helical" evidence="11">
    <location>
        <begin position="614"/>
        <end position="632"/>
    </location>
</feature>
<evidence type="ECO:0000256" key="11">
    <source>
        <dbReference type="SAM" id="Phobius"/>
    </source>
</evidence>
<gene>
    <name evidence="15" type="primary">Necator_chrV.g21096</name>
    <name evidence="15" type="ORF">RB195_016303</name>
</gene>
<name>A0ABR1E8J3_NECAM</name>
<dbReference type="PRINTS" id="PR00253">
    <property type="entry name" value="GABAARECEPTR"/>
</dbReference>
<dbReference type="SUPFAM" id="SSF90112">
    <property type="entry name" value="Neurotransmitter-gated ion-channel transmembrane pore"/>
    <property type="match status" value="1"/>
</dbReference>
<evidence type="ECO:0000313" key="15">
    <source>
        <dbReference type="EMBL" id="KAK6758999.1"/>
    </source>
</evidence>
<dbReference type="CDD" id="cd19049">
    <property type="entry name" value="LGIC_TM_anion"/>
    <property type="match status" value="1"/>
</dbReference>
<organism evidence="15 16">
    <name type="scientific">Necator americanus</name>
    <name type="common">Human hookworm</name>
    <dbReference type="NCBI Taxonomy" id="51031"/>
    <lineage>
        <taxon>Eukaryota</taxon>
        <taxon>Metazoa</taxon>
        <taxon>Ecdysozoa</taxon>
        <taxon>Nematoda</taxon>
        <taxon>Chromadorea</taxon>
        <taxon>Rhabditida</taxon>
        <taxon>Rhabditina</taxon>
        <taxon>Rhabditomorpha</taxon>
        <taxon>Strongyloidea</taxon>
        <taxon>Ancylostomatidae</taxon>
        <taxon>Bunostominae</taxon>
        <taxon>Necator</taxon>
    </lineage>
</organism>
<dbReference type="SUPFAM" id="SSF63712">
    <property type="entry name" value="Nicotinic receptor ligand binding domain-like"/>
    <property type="match status" value="1"/>
</dbReference>
<feature type="transmembrane region" description="Helical" evidence="11">
    <location>
        <begin position="546"/>
        <end position="568"/>
    </location>
</feature>
<evidence type="ECO:0000313" key="16">
    <source>
        <dbReference type="Proteomes" id="UP001303046"/>
    </source>
</evidence>
<protein>
    <recommendedName>
        <fullName evidence="17">Neurotransmitter-gated ion-channel ligand binding domain protein</fullName>
    </recommendedName>
</protein>
<feature type="chain" id="PRO_5045639606" description="Neurotransmitter-gated ion-channel ligand binding domain protein" evidence="12">
    <location>
        <begin position="20"/>
        <end position="642"/>
    </location>
</feature>
<keyword evidence="16" id="KW-1185">Reference proteome</keyword>
<dbReference type="Pfam" id="PF02931">
    <property type="entry name" value="Neur_chan_LBD"/>
    <property type="match status" value="1"/>
</dbReference>
<dbReference type="InterPro" id="IPR006029">
    <property type="entry name" value="Neurotrans-gated_channel_TM"/>
</dbReference>